<organism evidence="8 9">
    <name type="scientific">Ustilago bromivora</name>
    <dbReference type="NCBI Taxonomy" id="307758"/>
    <lineage>
        <taxon>Eukaryota</taxon>
        <taxon>Fungi</taxon>
        <taxon>Dikarya</taxon>
        <taxon>Basidiomycota</taxon>
        <taxon>Ustilaginomycotina</taxon>
        <taxon>Ustilaginomycetes</taxon>
        <taxon>Ustilaginales</taxon>
        <taxon>Ustilaginaceae</taxon>
        <taxon>Ustilago</taxon>
    </lineage>
</organism>
<comment type="caution">
    <text evidence="8">The sequence shown here is derived from an EMBL/GenBank/DDBJ whole genome shotgun (WGS) entry which is preliminary data.</text>
</comment>
<feature type="compositionally biased region" description="Low complexity" evidence="5">
    <location>
        <begin position="630"/>
        <end position="640"/>
    </location>
</feature>
<dbReference type="Gene3D" id="4.10.280.10">
    <property type="entry name" value="Helix-loop-helix DNA-binding domain"/>
    <property type="match status" value="1"/>
</dbReference>
<keyword evidence="9" id="KW-1185">Reference proteome</keyword>
<reference evidence="8" key="1">
    <citation type="submission" date="2018-08" db="EMBL/GenBank/DDBJ databases">
        <authorList>
            <person name="Guldener U."/>
        </authorList>
    </citation>
    <scope>NUCLEOTIDE SEQUENCE</scope>
    <source>
        <strain evidence="8">UB2</strain>
    </source>
</reference>
<keyword evidence="4" id="KW-0539">Nucleus</keyword>
<dbReference type="PANTHER" id="PTHR46117:SF3">
    <property type="entry name" value="FI24210P1"/>
    <property type="match status" value="1"/>
</dbReference>
<evidence type="ECO:0000313" key="8">
    <source>
        <dbReference type="EMBL" id="SYW84383.1"/>
    </source>
</evidence>
<keyword evidence="2" id="KW-0805">Transcription regulation</keyword>
<dbReference type="PANTHER" id="PTHR46117">
    <property type="entry name" value="FI24210P1"/>
    <property type="match status" value="1"/>
</dbReference>
<dbReference type="Proteomes" id="UP000658997">
    <property type="component" value="Unassembled WGS sequence"/>
</dbReference>
<feature type="region of interest" description="Disordered" evidence="5">
    <location>
        <begin position="1"/>
        <end position="51"/>
    </location>
</feature>
<evidence type="ECO:0000256" key="5">
    <source>
        <dbReference type="SAM" id="MobiDB-lite"/>
    </source>
</evidence>
<protein>
    <recommendedName>
        <fullName evidence="7">BHLH domain-containing protein</fullName>
    </recommendedName>
</protein>
<evidence type="ECO:0000256" key="2">
    <source>
        <dbReference type="ARBA" id="ARBA00023015"/>
    </source>
</evidence>
<feature type="region of interest" description="Disordered" evidence="5">
    <location>
        <begin position="881"/>
        <end position="905"/>
    </location>
</feature>
<feature type="region of interest" description="Disordered" evidence="5">
    <location>
        <begin position="695"/>
        <end position="730"/>
    </location>
</feature>
<comment type="subcellular location">
    <subcellularLocation>
        <location evidence="1">Nucleus</location>
    </subcellularLocation>
</comment>
<dbReference type="SUPFAM" id="SSF47459">
    <property type="entry name" value="HLH, helix-loop-helix DNA-binding domain"/>
    <property type="match status" value="1"/>
</dbReference>
<feature type="compositionally biased region" description="Basic and acidic residues" evidence="5">
    <location>
        <begin position="382"/>
        <end position="394"/>
    </location>
</feature>
<feature type="region of interest" description="Disordered" evidence="5">
    <location>
        <begin position="89"/>
        <end position="112"/>
    </location>
</feature>
<feature type="region of interest" description="Disordered" evidence="5">
    <location>
        <begin position="375"/>
        <end position="394"/>
    </location>
</feature>
<gene>
    <name evidence="8" type="ORF">UBRO2_05483</name>
</gene>
<dbReference type="InterPro" id="IPR051732">
    <property type="entry name" value="USF"/>
</dbReference>
<feature type="region of interest" description="Disordered" evidence="5">
    <location>
        <begin position="457"/>
        <end position="490"/>
    </location>
</feature>
<dbReference type="PROSITE" id="PS50888">
    <property type="entry name" value="BHLH"/>
    <property type="match status" value="1"/>
</dbReference>
<dbReference type="InterPro" id="IPR036638">
    <property type="entry name" value="HLH_DNA-bd_sf"/>
</dbReference>
<feature type="domain" description="BHLH" evidence="7">
    <location>
        <begin position="40"/>
        <end position="89"/>
    </location>
</feature>
<dbReference type="SMART" id="SM00353">
    <property type="entry name" value="HLH"/>
    <property type="match status" value="1"/>
</dbReference>
<feature type="region of interest" description="Disordered" evidence="5">
    <location>
        <begin position="786"/>
        <end position="809"/>
    </location>
</feature>
<feature type="transmembrane region" description="Helical" evidence="6">
    <location>
        <begin position="547"/>
        <end position="566"/>
    </location>
</feature>
<sequence>MTATKRNESASSSPPPLEPSEDGEQLFNKDGSRRKSRVLRRKTDHSIIERRRREKINEKLVALQNIVPACRKECQDLIERKFVAPLRETEDDDARGSSASKKTAKRKREEEKLEKAKDEVTEKIQTSMVLEKLCIISHTLDFVLKLNDVQQEAASQALSKIAFLMEDTKRPSLSSSSSEEETLLQEDLQRPAKRRLHWGSDDGREASIRSETCRLRCHAIPEDHVCRRERSLSLNEAQTIPRIGSEEQKTVSTLHGGQLSGWQQASLIGQYALSGRPRLPPIANLGLPKQGSQIATLRHDTLASLYRRDVPRSLAWRPKWRSRPLDASISAALAFLLASALVSASAPYSPPSSSTPSSTERRTSARIDAIEDGPSWQVSQQRRNEAAEVKSDTLNRRKHVTFQYSDQQSQGASAPNFAQPVDDADSETLASILPTILRHEKPLYVDDDMILHPDASAASAASLPRPGSTHSDLVSEAHQYDTQQPASRPSVYNEDLVGKQTGSGYVFVRRTDPSYISGAGAALVTLFSRRDSPVSRPPLVPNSNSRLLIALVIVCILAVGVLTLAAQEMYRRLQSVSQPRSPLRRRSGEGRSTRTLYRSDPSYTSIPASVLSAPTLEEEEERIKTPPTLSRRSSAAASSSVPSPLNENGPDSDDEELERKTQTDLHYLSLPFGIGIGYSYANIADGRDAKTRLSKLAAKRSRSRSGSTLALPTGTLPIPGLSAAANGGDGLRSRSRSFKELCRDAFSSATTTRDIGAIMEEEGGSDMTGVSTPRWGSSSLASLDLSSLGGSGTVTPTGPGGSGTLSTSTGSMTLESLASLGLHAKGRYFGVDGAPATGHTLVDLGQGTPELAVSDPDGITRPASTPGVMPSQVARHPLVEQLRREGRSDTSKRVGKGTPTNAKAF</sequence>
<dbReference type="GO" id="GO:0000981">
    <property type="term" value="F:DNA-binding transcription factor activity, RNA polymerase II-specific"/>
    <property type="evidence" value="ECO:0007669"/>
    <property type="project" value="TreeGrafter"/>
</dbReference>
<proteinExistence type="predicted"/>
<feature type="compositionally biased region" description="Low complexity" evidence="5">
    <location>
        <begin position="786"/>
        <end position="797"/>
    </location>
</feature>
<dbReference type="EMBL" id="ULHB01000172">
    <property type="protein sequence ID" value="SYW84383.1"/>
    <property type="molecule type" value="Genomic_DNA"/>
</dbReference>
<dbReference type="GO" id="GO:0005634">
    <property type="term" value="C:nucleus"/>
    <property type="evidence" value="ECO:0007669"/>
    <property type="project" value="UniProtKB-SubCell"/>
</dbReference>
<evidence type="ECO:0000259" key="7">
    <source>
        <dbReference type="PROSITE" id="PS50888"/>
    </source>
</evidence>
<dbReference type="AlphaFoldDB" id="A0A8H8QU77"/>
<keyword evidence="6" id="KW-0472">Membrane</keyword>
<feature type="region of interest" description="Disordered" evidence="5">
    <location>
        <begin position="573"/>
        <end position="659"/>
    </location>
</feature>
<evidence type="ECO:0000313" key="9">
    <source>
        <dbReference type="Proteomes" id="UP000658997"/>
    </source>
</evidence>
<feature type="compositionally biased region" description="Basic residues" evidence="5">
    <location>
        <begin position="32"/>
        <end position="43"/>
    </location>
</feature>
<dbReference type="InterPro" id="IPR011598">
    <property type="entry name" value="bHLH_dom"/>
</dbReference>
<evidence type="ECO:0000256" key="1">
    <source>
        <dbReference type="ARBA" id="ARBA00004123"/>
    </source>
</evidence>
<keyword evidence="6" id="KW-1133">Transmembrane helix</keyword>
<accession>A0A8H8QU77</accession>
<keyword evidence="3" id="KW-0804">Transcription</keyword>
<name>A0A8H8QU77_9BASI</name>
<evidence type="ECO:0000256" key="3">
    <source>
        <dbReference type="ARBA" id="ARBA00023163"/>
    </source>
</evidence>
<evidence type="ECO:0000256" key="4">
    <source>
        <dbReference type="ARBA" id="ARBA00023242"/>
    </source>
</evidence>
<evidence type="ECO:0000256" key="6">
    <source>
        <dbReference type="SAM" id="Phobius"/>
    </source>
</evidence>
<keyword evidence="6" id="KW-0812">Transmembrane</keyword>
<feature type="compositionally biased region" description="Basic and acidic residues" evidence="5">
    <location>
        <begin position="881"/>
        <end position="892"/>
    </location>
</feature>
<dbReference type="GO" id="GO:0046983">
    <property type="term" value="F:protein dimerization activity"/>
    <property type="evidence" value="ECO:0007669"/>
    <property type="project" value="InterPro"/>
</dbReference>
<dbReference type="Pfam" id="PF00010">
    <property type="entry name" value="HLH"/>
    <property type="match status" value="1"/>
</dbReference>
<dbReference type="GO" id="GO:0000978">
    <property type="term" value="F:RNA polymerase II cis-regulatory region sequence-specific DNA binding"/>
    <property type="evidence" value="ECO:0007669"/>
    <property type="project" value="TreeGrafter"/>
</dbReference>